<dbReference type="HOGENOM" id="CLU_157201_0_0_6"/>
<evidence type="ECO:0000313" key="2">
    <source>
        <dbReference type="EMBL" id="ABP74533.1"/>
    </source>
</evidence>
<dbReference type="InterPro" id="IPR037883">
    <property type="entry name" value="Knr4/Smi1-like_sf"/>
</dbReference>
<dbReference type="SUPFAM" id="SSF160631">
    <property type="entry name" value="SMI1/KNR4-like"/>
    <property type="match status" value="1"/>
</dbReference>
<dbReference type="AlphaFoldDB" id="A4Y3K0"/>
<dbReference type="KEGG" id="spc:Sputcn32_0803"/>
<feature type="domain" description="Knr4/Smi1-like" evidence="1">
    <location>
        <begin position="21"/>
        <end position="130"/>
    </location>
</feature>
<reference evidence="2" key="1">
    <citation type="submission" date="2007-04" db="EMBL/GenBank/DDBJ databases">
        <title>Complete sequence of Shewanella putrefaciens CN-32.</title>
        <authorList>
            <consortium name="US DOE Joint Genome Institute"/>
            <person name="Copeland A."/>
            <person name="Lucas S."/>
            <person name="Lapidus A."/>
            <person name="Barry K."/>
            <person name="Detter J.C."/>
            <person name="Glavina del Rio T."/>
            <person name="Hammon N."/>
            <person name="Israni S."/>
            <person name="Dalin E."/>
            <person name="Tice H."/>
            <person name="Pitluck S."/>
            <person name="Chain P."/>
            <person name="Malfatti S."/>
            <person name="Shin M."/>
            <person name="Vergez L."/>
            <person name="Schmutz J."/>
            <person name="Larimer F."/>
            <person name="Land M."/>
            <person name="Hauser L."/>
            <person name="Kyrpides N."/>
            <person name="Mikhailova N."/>
            <person name="Romine M.F."/>
            <person name="Fredrickson J."/>
            <person name="Tiedje J."/>
            <person name="Richardson P."/>
        </authorList>
    </citation>
    <scope>NUCLEOTIDE SEQUENCE [LARGE SCALE GENOMIC DNA]</scope>
    <source>
        <strain evidence="2">CN-32</strain>
    </source>
</reference>
<dbReference type="InterPro" id="IPR018958">
    <property type="entry name" value="Knr4/Smi1-like_dom"/>
</dbReference>
<dbReference type="EMBL" id="CP000681">
    <property type="protein sequence ID" value="ABP74533.1"/>
    <property type="molecule type" value="Genomic_DNA"/>
</dbReference>
<dbReference type="Pfam" id="PF09346">
    <property type="entry name" value="SMI1_KNR4"/>
    <property type="match status" value="1"/>
</dbReference>
<organism evidence="2">
    <name type="scientific">Shewanella putrefaciens (strain CN-32 / ATCC BAA-453)</name>
    <dbReference type="NCBI Taxonomy" id="319224"/>
    <lineage>
        <taxon>Bacteria</taxon>
        <taxon>Pseudomonadati</taxon>
        <taxon>Pseudomonadota</taxon>
        <taxon>Gammaproteobacteria</taxon>
        <taxon>Alteromonadales</taxon>
        <taxon>Shewanellaceae</taxon>
        <taxon>Shewanella</taxon>
    </lineage>
</organism>
<protein>
    <recommendedName>
        <fullName evidence="1">Knr4/Smi1-like domain-containing protein</fullName>
    </recommendedName>
</protein>
<accession>A4Y3K0</accession>
<dbReference type="SMART" id="SM00860">
    <property type="entry name" value="SMI1_KNR4"/>
    <property type="match status" value="1"/>
</dbReference>
<evidence type="ECO:0000259" key="1">
    <source>
        <dbReference type="SMART" id="SM00860"/>
    </source>
</evidence>
<proteinExistence type="predicted"/>
<name>A4Y3K0_SHEPC</name>
<dbReference type="Gene3D" id="3.40.1580.10">
    <property type="entry name" value="SMI1/KNR4-like"/>
    <property type="match status" value="1"/>
</dbReference>
<gene>
    <name evidence="2" type="ordered locus">Sputcn32_0803</name>
</gene>
<sequence length="147" mass="16748">MKDELVHYISVIAKESAVAFDLSEEQLKRTEEELGAKLPHEYREAMKIDNGGEASTEEDDWEFYPIKDISNRKRLSRTCNHIINETESCQGFGYFPESAITIAGNGFGDQMVFLKEGESFGDTVYLWLHETGELQQLAGSFSEIKKR</sequence>
<dbReference type="eggNOG" id="ENOG50320YH">
    <property type="taxonomic scope" value="Bacteria"/>
</dbReference>